<name>A0A1C9C581_HAV01</name>
<dbReference type="GeneID" id="37618494"/>
<protein>
    <submittedName>
        <fullName evidence="1">Uncharacterized protein</fullName>
    </submittedName>
</protein>
<gene>
    <name evidence="1" type="primary">HaV53_ORF113</name>
</gene>
<evidence type="ECO:0000313" key="1">
    <source>
        <dbReference type="EMBL" id="AOM63444.1"/>
    </source>
</evidence>
<organismHost>
    <name type="scientific">Heterosigma akashiwo</name>
    <name type="common">Chromophytic alga</name>
    <name type="synonym">Heterosigma carterae</name>
    <dbReference type="NCBI Taxonomy" id="2829"/>
</organismHost>
<evidence type="ECO:0000313" key="2">
    <source>
        <dbReference type="Proteomes" id="UP000232488"/>
    </source>
</evidence>
<sequence length="220" mass="26554">MTKLYEIIENMFEFESLLYIERFKLYDEIIDMFNNSVLSYFASLGFEGTKWPVYEKPSVKTYGLTTKIENTVFTEILFSIFGRLLYQEIDIEKSSYYCFEKIASYFGLFYYKDISSVITHNVTIDVDKTKDMGTLFEEILSNEQNDYMISMIEDQMYLQYELYETHYELMNALYFDRSNKSYITYLGNKKGYIDMNITILFYKMFRNIKRTLNEKHRQNN</sequence>
<accession>A0A1C9C581</accession>
<keyword evidence="2" id="KW-1185">Reference proteome</keyword>
<dbReference type="EMBL" id="KX008963">
    <property type="protein sequence ID" value="AOM63444.1"/>
    <property type="molecule type" value="Genomic_DNA"/>
</dbReference>
<organism evidence="1 2">
    <name type="scientific">Heterosigma akashiwo virus 01</name>
    <name type="common">HaV01</name>
    <dbReference type="NCBI Taxonomy" id="97195"/>
    <lineage>
        <taxon>Viruses</taxon>
        <taxon>Varidnaviria</taxon>
        <taxon>Bamfordvirae</taxon>
        <taxon>Nucleocytoviricota</taxon>
        <taxon>Megaviricetes</taxon>
        <taxon>Algavirales</taxon>
        <taxon>Phycodnaviridae</taxon>
        <taxon>Raphidovirus</taxon>
        <taxon>Raphidovirus japonicum</taxon>
    </lineage>
</organism>
<proteinExistence type="predicted"/>
<dbReference type="KEGG" id="vg:37618494"/>
<dbReference type="Proteomes" id="UP000232488">
    <property type="component" value="Segment"/>
</dbReference>
<reference evidence="1 2" key="1">
    <citation type="submission" date="2016-03" db="EMBL/GenBank/DDBJ databases">
        <title>Genome sequences of a Phycodnavirus, Heterosigma akashiwo virus strain 53.</title>
        <authorList>
            <person name="Ueki S."/>
            <person name="Ogura Y."/>
            <person name="Hayashi T."/>
        </authorList>
    </citation>
    <scope>NUCLEOTIDE SEQUENCE [LARGE SCALE GENOMIC DNA]</scope>
    <source>
        <strain evidence="1">HaV53</strain>
    </source>
</reference>
<dbReference type="RefSeq" id="YP_009507510.1">
    <property type="nucleotide sequence ID" value="NC_038553.1"/>
</dbReference>